<evidence type="ECO:0000256" key="1">
    <source>
        <dbReference type="SAM" id="MobiDB-lite"/>
    </source>
</evidence>
<feature type="compositionally biased region" description="Basic and acidic residues" evidence="1">
    <location>
        <begin position="480"/>
        <end position="495"/>
    </location>
</feature>
<dbReference type="OMA" id="LYWYDGN"/>
<dbReference type="STRING" id="3694.B9H9D9"/>
<keyword evidence="3" id="KW-1185">Reference proteome</keyword>
<sequence length="508" mass="56650">MTDDEKEKGVVVLDDDSYLKSEIEKIRGRWELATVLNFLSVFEPVIGVDLKLTAEEIESALVEPNKSLAQLHIKLLKGIPPMSKTLNASDAWVSELCKKLAMWWPRVAEGELPLKAAKGDEMSRYKELDPANRLLILKALCELRAKQNDIASYVNDSLKDGTEISYFRKDKIGVDGTATSYWYDGSSVIGHRLYKQVNKTGANSRMRGKASKNQPATCFQWEILATNLEEFQKVVNELSSSKVTAQVAAGKTIETDVLPIIQKFQKKKDRALKQKERQEKLLNSFRPCTAGVTRSCRSRRPISYTFDDYDRAIDEAIKITKKRKTIEEQSNNGKHVKQEKNTSNGGSNMGTNSEESHGEIGDSGMSADSKDNIEKGSSSESENESDKLHEADDDDDDDYDSKRDHDNGSGSNKSDKENENFGDKNIARKFGSRWSSRLAGVASHPALEAGNLCKKSRLRQRPTRNSALDSNNVLDSDDETLSKHTNREISGHEDSPPVSNSDVVCCDS</sequence>
<gene>
    <name evidence="2" type="ORF">POPTR_006G244800</name>
</gene>
<accession>B9H9D9</accession>
<dbReference type="PANTHER" id="PTHR14296:SF12">
    <property type="entry name" value="DDT DOMAIN-CONTAINING PROTEIN DDR4 ISOFORM X1"/>
    <property type="match status" value="1"/>
</dbReference>
<dbReference type="FunCoup" id="B9H9D9">
    <property type="interactions" value="209"/>
</dbReference>
<dbReference type="InterPro" id="IPR028938">
    <property type="entry name" value="Rsf1-like"/>
</dbReference>
<reference evidence="2" key="2">
    <citation type="submission" date="2017-07" db="EMBL/GenBank/DDBJ databases">
        <title>WGS assembly of Populus trichocarpa.</title>
        <authorList>
            <person name="Tuskan G."/>
            <person name="Difazio S."/>
            <person name="Jansson S."/>
            <person name="Bohlmann J."/>
            <person name="Grigoriev I."/>
            <person name="Hellsten U."/>
            <person name="Putnam N."/>
            <person name="Ralph S."/>
            <person name="Rombauts S."/>
            <person name="Salamov A."/>
            <person name="Schein J."/>
            <person name="Sterck L."/>
            <person name="Aerts A."/>
            <person name="Bhalerao R."/>
            <person name="Bhalerao R."/>
            <person name="Blaudez D."/>
            <person name="Boerjan W."/>
            <person name="Brun A."/>
            <person name="Brunner A."/>
            <person name="Busov V."/>
            <person name="Campbell M."/>
            <person name="Carlson J."/>
            <person name="Chalot M."/>
            <person name="Chapman J."/>
            <person name="Chen G."/>
            <person name="Cooper D."/>
            <person name="Coutinho P."/>
            <person name="Couturier J."/>
            <person name="Covert S."/>
            <person name="Cronk Q."/>
            <person name="Cunningham R."/>
            <person name="Davis J."/>
            <person name="Degroeve S."/>
            <person name="Dejardin A."/>
            <person name="Depamphilis C."/>
            <person name="Detter J."/>
            <person name="Dirks B."/>
            <person name="Dubchak I."/>
            <person name="Duplessis S."/>
            <person name="Ehlting J."/>
            <person name="Ellis B."/>
            <person name="Gendler K."/>
            <person name="Goodstein D."/>
            <person name="Gribskov M."/>
            <person name="Grimwood J."/>
            <person name="Groover A."/>
            <person name="Gunter L."/>
            <person name="Hamberger B."/>
            <person name="Heinze B."/>
            <person name="Helariutta Y."/>
            <person name="Henrissat B."/>
            <person name="Holligan D."/>
            <person name="Holt R."/>
            <person name="Huang W."/>
            <person name="Islam-Faridi N."/>
            <person name="Jones S."/>
            <person name="Jones-Rhoades M."/>
            <person name="Jorgensen R."/>
            <person name="Joshi C."/>
            <person name="Kangasjarvi J."/>
            <person name="Karlsson J."/>
            <person name="Kelleher C."/>
            <person name="Kirkpatrick R."/>
            <person name="Kirst M."/>
            <person name="Kohler A."/>
            <person name="Kalluri U."/>
            <person name="Larimer F."/>
            <person name="Leebens-Mack J."/>
            <person name="Leple J."/>
            <person name="Locascio P."/>
            <person name="Lou Y."/>
            <person name="Lucas S."/>
            <person name="Martin F."/>
            <person name="Montanini B."/>
            <person name="Napoli C."/>
            <person name="Nelson D."/>
            <person name="Nelson C."/>
            <person name="Nieminen K."/>
            <person name="Nilsson O."/>
            <person name="Pereda V."/>
            <person name="Peter G."/>
            <person name="Philippe R."/>
            <person name="Pilate G."/>
            <person name="Poliakov A."/>
            <person name="Razumovskaya J."/>
            <person name="Richardson P."/>
            <person name="Rinaldi C."/>
            <person name="Ritland K."/>
            <person name="Rouze P."/>
            <person name="Ryaboy D."/>
            <person name="Schmutz J."/>
            <person name="Schrader J."/>
            <person name="Segerman B."/>
            <person name="Shin H."/>
            <person name="Siddiqui A."/>
            <person name="Sterky F."/>
            <person name="Terry A."/>
            <person name="Tsai C."/>
            <person name="Uberbacher E."/>
            <person name="Unneberg P."/>
            <person name="Vahala J."/>
            <person name="Wall K."/>
            <person name="Wessler S."/>
            <person name="Yang G."/>
            <person name="Yin T."/>
            <person name="Douglas C."/>
            <person name="Marra M."/>
            <person name="Sandberg G."/>
            <person name="Van De Peer Y."/>
            <person name="Rokhsar D."/>
        </authorList>
    </citation>
    <scope>NUCLEOTIDE SEQUENCE</scope>
    <source>
        <strain evidence="2">Nisqually-1</strain>
    </source>
</reference>
<evidence type="ECO:0008006" key="4">
    <source>
        <dbReference type="Google" id="ProtNLM"/>
    </source>
</evidence>
<dbReference type="AlphaFoldDB" id="B9H9D9"/>
<protein>
    <recommendedName>
        <fullName evidence="4">DDT domain-containing protein</fullName>
    </recommendedName>
</protein>
<dbReference type="GO" id="GO:0031213">
    <property type="term" value="C:RSF complex"/>
    <property type="evidence" value="ECO:0007669"/>
    <property type="project" value="InterPro"/>
</dbReference>
<organism evidence="2 3">
    <name type="scientific">Populus trichocarpa</name>
    <name type="common">Western balsam poplar</name>
    <name type="synonym">Populus balsamifera subsp. trichocarpa</name>
    <dbReference type="NCBI Taxonomy" id="3694"/>
    <lineage>
        <taxon>Eukaryota</taxon>
        <taxon>Viridiplantae</taxon>
        <taxon>Streptophyta</taxon>
        <taxon>Embryophyta</taxon>
        <taxon>Tracheophyta</taxon>
        <taxon>Spermatophyta</taxon>
        <taxon>Magnoliopsida</taxon>
        <taxon>eudicotyledons</taxon>
        <taxon>Gunneridae</taxon>
        <taxon>Pentapetalae</taxon>
        <taxon>rosids</taxon>
        <taxon>fabids</taxon>
        <taxon>Malpighiales</taxon>
        <taxon>Salicaceae</taxon>
        <taxon>Saliceae</taxon>
        <taxon>Populus</taxon>
    </lineage>
</organism>
<dbReference type="EMBL" id="CM009295">
    <property type="protein sequence ID" value="PNT33536.2"/>
    <property type="molecule type" value="Genomic_DNA"/>
</dbReference>
<dbReference type="Gramene" id="Potri.006G244800.1.v4.1">
    <property type="protein sequence ID" value="Potri.006G244800.1.v4.1"/>
    <property type="gene ID" value="Potri.006G244800.v4.1"/>
</dbReference>
<evidence type="ECO:0000313" key="3">
    <source>
        <dbReference type="Proteomes" id="UP000006729"/>
    </source>
</evidence>
<proteinExistence type="predicted"/>
<dbReference type="GO" id="GO:0006355">
    <property type="term" value="P:regulation of DNA-templated transcription"/>
    <property type="evidence" value="ECO:0007669"/>
    <property type="project" value="InterPro"/>
</dbReference>
<dbReference type="Gramene" id="Potri.006G244800.2.v4.1">
    <property type="protein sequence ID" value="Potri.006G244800.2.v4.1"/>
    <property type="gene ID" value="Potri.006G244800.v4.1"/>
</dbReference>
<dbReference type="InParanoid" id="B9H9D9"/>
<accession>A0A2K2A7N0</accession>
<evidence type="ECO:0000313" key="2">
    <source>
        <dbReference type="EMBL" id="PNT33536.2"/>
    </source>
</evidence>
<dbReference type="ExpressionAtlas" id="B9H9D9">
    <property type="expression patterns" value="baseline"/>
</dbReference>
<reference evidence="2 3" key="1">
    <citation type="journal article" date="2006" name="Science">
        <title>The genome of black cottonwood, Populus trichocarpa (Torr. &amp; Gray).</title>
        <authorList>
            <person name="Tuskan G.A."/>
            <person name="Difazio S."/>
            <person name="Jansson S."/>
            <person name="Bohlmann J."/>
            <person name="Grigoriev I."/>
            <person name="Hellsten U."/>
            <person name="Putnam N."/>
            <person name="Ralph S."/>
            <person name="Rombauts S."/>
            <person name="Salamov A."/>
            <person name="Schein J."/>
            <person name="Sterck L."/>
            <person name="Aerts A."/>
            <person name="Bhalerao R.R."/>
            <person name="Bhalerao R.P."/>
            <person name="Blaudez D."/>
            <person name="Boerjan W."/>
            <person name="Brun A."/>
            <person name="Brunner A."/>
            <person name="Busov V."/>
            <person name="Campbell M."/>
            <person name="Carlson J."/>
            <person name="Chalot M."/>
            <person name="Chapman J."/>
            <person name="Chen G.L."/>
            <person name="Cooper D."/>
            <person name="Coutinho P.M."/>
            <person name="Couturier J."/>
            <person name="Covert S."/>
            <person name="Cronk Q."/>
            <person name="Cunningham R."/>
            <person name="Davis J."/>
            <person name="Degroeve S."/>
            <person name="Dejardin A."/>
            <person name="Depamphilis C."/>
            <person name="Detter J."/>
            <person name="Dirks B."/>
            <person name="Dubchak I."/>
            <person name="Duplessis S."/>
            <person name="Ehlting J."/>
            <person name="Ellis B."/>
            <person name="Gendler K."/>
            <person name="Goodstein D."/>
            <person name="Gribskov M."/>
            <person name="Grimwood J."/>
            <person name="Groover A."/>
            <person name="Gunter L."/>
            <person name="Hamberger B."/>
            <person name="Heinze B."/>
            <person name="Helariutta Y."/>
            <person name="Henrissat B."/>
            <person name="Holligan D."/>
            <person name="Holt R."/>
            <person name="Huang W."/>
            <person name="Islam-Faridi N."/>
            <person name="Jones S."/>
            <person name="Jones-Rhoades M."/>
            <person name="Jorgensen R."/>
            <person name="Joshi C."/>
            <person name="Kangasjarvi J."/>
            <person name="Karlsson J."/>
            <person name="Kelleher C."/>
            <person name="Kirkpatrick R."/>
            <person name="Kirst M."/>
            <person name="Kohler A."/>
            <person name="Kalluri U."/>
            <person name="Larimer F."/>
            <person name="Leebens-Mack J."/>
            <person name="Leple J.C."/>
            <person name="Locascio P."/>
            <person name="Lou Y."/>
            <person name="Lucas S."/>
            <person name="Martin F."/>
            <person name="Montanini B."/>
            <person name="Napoli C."/>
            <person name="Nelson D.R."/>
            <person name="Nelson C."/>
            <person name="Nieminen K."/>
            <person name="Nilsson O."/>
            <person name="Pereda V."/>
            <person name="Peter G."/>
            <person name="Philippe R."/>
            <person name="Pilate G."/>
            <person name="Poliakov A."/>
            <person name="Razumovskaya J."/>
            <person name="Richardson P."/>
            <person name="Rinaldi C."/>
            <person name="Ritland K."/>
            <person name="Rouze P."/>
            <person name="Ryaboy D."/>
            <person name="Schmutz J."/>
            <person name="Schrader J."/>
            <person name="Segerman B."/>
            <person name="Shin H."/>
            <person name="Siddiqui A."/>
            <person name="Sterky F."/>
            <person name="Terry A."/>
            <person name="Tsai C.J."/>
            <person name="Uberbacher E."/>
            <person name="Unneberg P."/>
            <person name="Vahala J."/>
            <person name="Wall K."/>
            <person name="Wessler S."/>
            <person name="Yang G."/>
            <person name="Yin T."/>
            <person name="Douglas C."/>
            <person name="Marra M."/>
            <person name="Sandberg G."/>
            <person name="Van de Peer Y."/>
            <person name="Rokhsar D."/>
        </authorList>
    </citation>
    <scope>NUCLEOTIDE SEQUENCE [LARGE SCALE GENOMIC DNA]</scope>
    <source>
        <strain evidence="3">cv. Nisqually</strain>
        <strain evidence="2">Nisqually-1</strain>
    </source>
</reference>
<feature type="compositionally biased region" description="Polar residues" evidence="1">
    <location>
        <begin position="463"/>
        <end position="474"/>
    </location>
</feature>
<dbReference type="eggNOG" id="ENOG502QTWQ">
    <property type="taxonomic scope" value="Eukaryota"/>
</dbReference>
<feature type="region of interest" description="Disordered" evidence="1">
    <location>
        <begin position="442"/>
        <end position="508"/>
    </location>
</feature>
<feature type="compositionally biased region" description="Basic and acidic residues" evidence="1">
    <location>
        <begin position="400"/>
        <end position="424"/>
    </location>
</feature>
<feature type="region of interest" description="Disordered" evidence="1">
    <location>
        <begin position="324"/>
        <end position="424"/>
    </location>
</feature>
<name>B9H9D9_POPTR</name>
<dbReference type="Proteomes" id="UP000006729">
    <property type="component" value="Chromosome 6"/>
</dbReference>
<dbReference type="HOGENOM" id="CLU_036753_0_0_1"/>
<dbReference type="EMBL" id="CM009295">
    <property type="protein sequence ID" value="PNT33535.1"/>
    <property type="molecule type" value="Genomic_DNA"/>
</dbReference>
<dbReference type="SMR" id="B9H9D9"/>
<feature type="compositionally biased region" description="Low complexity" evidence="1">
    <location>
        <begin position="341"/>
        <end position="353"/>
    </location>
</feature>
<dbReference type="PANTHER" id="PTHR14296">
    <property type="entry name" value="REMODELING AND SPACING FACTOR 1"/>
    <property type="match status" value="1"/>
</dbReference>